<dbReference type="InterPro" id="IPR058637">
    <property type="entry name" value="YknX-like_C"/>
</dbReference>
<feature type="domain" description="YknX-like C-terminal permuted SH3-like" evidence="3">
    <location>
        <begin position="492"/>
        <end position="558"/>
    </location>
</feature>
<evidence type="ECO:0000313" key="4">
    <source>
        <dbReference type="EMBL" id="PIS04718.1"/>
    </source>
</evidence>
<dbReference type="AlphaFoldDB" id="A0A2H0W047"/>
<comment type="similarity">
    <text evidence="1">Belongs to the membrane fusion protein (MFP) (TC 8.A.1) family.</text>
</comment>
<sequence length="564" mass="61267">MKQVKKLVKFLRQRKYLVLALVVLVAFVGVRAASKKTSEAEELVDLKTVVSTKIIEPTDTITSTLRLSGELKPKQETVIRSLVQGDVLALTPVGTRVNKNDQLFVLSNSTIETSYNASLSDYNSAQQNFEQKKFISQESVVQAELNLNSAEANLNLAQDSLTNTIQSNAQNHEFAVGSAIVGYDSAYNAMQQAIVFLGGDNENSQFAYKNALNANQQGFINAEIAYLDAKRAYLDLPQFANRDDIENSLKLAKSVMAEVNKAVNLTTTLTNYLIPNSSLSQSSIDSDKSLLATYKAQLTTAESGINNAVFNLNSTKIKNVSTLRQAETQLQNAEIQYNNALSALESAKRSANLQVSGAQTELNLVSSQFAQADYNFDSLSLEAPFSGVVIAHYVEIGDQVSPGNSIVQIGEIDGIEIQVDVDNSDAQSLSLGQLVVIDDDKSGFISEIEPVAANQTGKVKVTIESDNDDHSFAIGRIVTVQIDLARQGEDLIVVPLKSIQIGQNESFVYIVENGKVAKRTVELGEVFGLQVVVKDGLSQGDEFILRNGEFISEGEAVETILSVE</sequence>
<feature type="coiled-coil region" evidence="2">
    <location>
        <begin position="323"/>
        <end position="350"/>
    </location>
</feature>
<dbReference type="GO" id="GO:1990281">
    <property type="term" value="C:efflux pump complex"/>
    <property type="evidence" value="ECO:0007669"/>
    <property type="project" value="TreeGrafter"/>
</dbReference>
<dbReference type="Gene3D" id="1.10.287.470">
    <property type="entry name" value="Helix hairpin bin"/>
    <property type="match status" value="1"/>
</dbReference>
<proteinExistence type="inferred from homology"/>
<accession>A0A2H0W047</accession>
<dbReference type="GO" id="GO:0015562">
    <property type="term" value="F:efflux transmembrane transporter activity"/>
    <property type="evidence" value="ECO:0007669"/>
    <property type="project" value="TreeGrafter"/>
</dbReference>
<keyword evidence="2" id="KW-0175">Coiled coil</keyword>
<evidence type="ECO:0000313" key="5">
    <source>
        <dbReference type="Proteomes" id="UP000230935"/>
    </source>
</evidence>
<dbReference type="Gene3D" id="2.40.50.100">
    <property type="match status" value="1"/>
</dbReference>
<dbReference type="PANTHER" id="PTHR30469">
    <property type="entry name" value="MULTIDRUG RESISTANCE PROTEIN MDTA"/>
    <property type="match status" value="1"/>
</dbReference>
<evidence type="ECO:0000259" key="3">
    <source>
        <dbReference type="Pfam" id="PF25989"/>
    </source>
</evidence>
<reference evidence="5" key="1">
    <citation type="submission" date="2017-09" db="EMBL/GenBank/DDBJ databases">
        <title>Depth-based differentiation of microbial function through sediment-hosted aquifers and enrichment of novel symbionts in the deep terrestrial subsurface.</title>
        <authorList>
            <person name="Probst A.J."/>
            <person name="Ladd B."/>
            <person name="Jarett J.K."/>
            <person name="Geller-Mcgrath D.E."/>
            <person name="Sieber C.M.K."/>
            <person name="Emerson J.B."/>
            <person name="Anantharaman K."/>
            <person name="Thomas B.C."/>
            <person name="Malmstrom R."/>
            <person name="Stieglmeier M."/>
            <person name="Klingl A."/>
            <person name="Woyke T."/>
            <person name="Ryan C.M."/>
            <person name="Banfield J.F."/>
        </authorList>
    </citation>
    <scope>NUCLEOTIDE SEQUENCE [LARGE SCALE GENOMIC DNA]</scope>
</reference>
<protein>
    <recommendedName>
        <fullName evidence="3">YknX-like C-terminal permuted SH3-like domain-containing protein</fullName>
    </recommendedName>
</protein>
<comment type="caution">
    <text evidence="4">The sequence shown here is derived from an EMBL/GenBank/DDBJ whole genome shotgun (WGS) entry which is preliminary data.</text>
</comment>
<name>A0A2H0W047_9BACT</name>
<evidence type="ECO:0000256" key="2">
    <source>
        <dbReference type="SAM" id="Coils"/>
    </source>
</evidence>
<organism evidence="4 5">
    <name type="scientific">Candidatus Buchananbacteria bacterium CG10_big_fil_rev_8_21_14_0_10_42_9</name>
    <dbReference type="NCBI Taxonomy" id="1974526"/>
    <lineage>
        <taxon>Bacteria</taxon>
        <taxon>Candidatus Buchananiibacteriota</taxon>
    </lineage>
</organism>
<gene>
    <name evidence="4" type="ORF">COT81_04845</name>
</gene>
<dbReference type="PANTHER" id="PTHR30469:SF15">
    <property type="entry name" value="HLYD FAMILY OF SECRETION PROTEINS"/>
    <property type="match status" value="1"/>
</dbReference>
<dbReference type="EMBL" id="PEZZ01000038">
    <property type="protein sequence ID" value="PIS04718.1"/>
    <property type="molecule type" value="Genomic_DNA"/>
</dbReference>
<dbReference type="NCBIfam" id="TIGR01730">
    <property type="entry name" value="RND_mfp"/>
    <property type="match status" value="1"/>
</dbReference>
<dbReference type="SUPFAM" id="SSF111369">
    <property type="entry name" value="HlyD-like secretion proteins"/>
    <property type="match status" value="2"/>
</dbReference>
<dbReference type="InterPro" id="IPR006143">
    <property type="entry name" value="RND_pump_MFP"/>
</dbReference>
<evidence type="ECO:0000256" key="1">
    <source>
        <dbReference type="ARBA" id="ARBA00009477"/>
    </source>
</evidence>
<dbReference type="Pfam" id="PF25989">
    <property type="entry name" value="YknX_C"/>
    <property type="match status" value="1"/>
</dbReference>
<dbReference type="Gene3D" id="2.40.30.170">
    <property type="match status" value="1"/>
</dbReference>
<dbReference type="Gene3D" id="2.40.420.20">
    <property type="match status" value="1"/>
</dbReference>
<dbReference type="Proteomes" id="UP000230935">
    <property type="component" value="Unassembled WGS sequence"/>
</dbReference>